<keyword evidence="3" id="KW-0677">Repeat</keyword>
<dbReference type="CDD" id="cd10564">
    <property type="entry name" value="NapF_like"/>
    <property type="match status" value="1"/>
</dbReference>
<keyword evidence="4" id="KW-0408">Iron</keyword>
<dbReference type="NCBIfam" id="TIGR00402">
    <property type="entry name" value="napF"/>
    <property type="match status" value="1"/>
</dbReference>
<reference evidence="7 8" key="2">
    <citation type="submission" date="2020-06" db="EMBL/GenBank/DDBJ databases">
        <title>Polyphasic characterization of a Rahnella strain isolated from tree sap.</title>
        <authorList>
            <person name="Kim I.S."/>
        </authorList>
    </citation>
    <scope>NUCLEOTIDE SEQUENCE [LARGE SCALE GENOMIC DNA]</scope>
    <source>
        <strain evidence="7 8">SAP-1</strain>
    </source>
</reference>
<dbReference type="PROSITE" id="PS51379">
    <property type="entry name" value="4FE4S_FER_2"/>
    <property type="match status" value="3"/>
</dbReference>
<dbReference type="Proteomes" id="UP000585363">
    <property type="component" value="Unassembled WGS sequence"/>
</dbReference>
<evidence type="ECO:0000256" key="4">
    <source>
        <dbReference type="ARBA" id="ARBA00023004"/>
    </source>
</evidence>
<evidence type="ECO:0000259" key="6">
    <source>
        <dbReference type="PROSITE" id="PS51379"/>
    </source>
</evidence>
<dbReference type="InterPro" id="IPR050157">
    <property type="entry name" value="PSI_iron-sulfur_center"/>
</dbReference>
<dbReference type="EMBL" id="JAADJU010000004">
    <property type="protein sequence ID" value="NMP27114.1"/>
    <property type="molecule type" value="Genomic_DNA"/>
</dbReference>
<dbReference type="RefSeq" id="WP_169402796.1">
    <property type="nucleotide sequence ID" value="NZ_JAADJU010000004.1"/>
</dbReference>
<name>A0A848MLP4_9GAMM</name>
<evidence type="ECO:0000256" key="3">
    <source>
        <dbReference type="ARBA" id="ARBA00022737"/>
    </source>
</evidence>
<evidence type="ECO:0000256" key="2">
    <source>
        <dbReference type="ARBA" id="ARBA00022723"/>
    </source>
</evidence>
<gene>
    <name evidence="7" type="primary">napF</name>
    <name evidence="7" type="ORF">GW590_09590</name>
</gene>
<dbReference type="GO" id="GO:0046872">
    <property type="term" value="F:metal ion binding"/>
    <property type="evidence" value="ECO:0007669"/>
    <property type="project" value="UniProtKB-KW"/>
</dbReference>
<keyword evidence="1" id="KW-0004">4Fe-4S</keyword>
<keyword evidence="8" id="KW-1185">Reference proteome</keyword>
<dbReference type="InterPro" id="IPR017896">
    <property type="entry name" value="4Fe4S_Fe-S-bd"/>
</dbReference>
<reference evidence="7 8" key="1">
    <citation type="submission" date="2020-01" db="EMBL/GenBank/DDBJ databases">
        <authorList>
            <person name="Lee S.D."/>
        </authorList>
    </citation>
    <scope>NUCLEOTIDE SEQUENCE [LARGE SCALE GENOMIC DNA]</scope>
    <source>
        <strain evidence="7 8">SAP-1</strain>
    </source>
</reference>
<feature type="domain" description="4Fe-4S ferredoxin-type" evidence="6">
    <location>
        <begin position="152"/>
        <end position="181"/>
    </location>
</feature>
<dbReference type="Pfam" id="PF25160">
    <property type="entry name" value="LdpA_Fe-S-bd"/>
    <property type="match status" value="1"/>
</dbReference>
<dbReference type="AlphaFoldDB" id="A0A848MLP4"/>
<dbReference type="Pfam" id="PF12838">
    <property type="entry name" value="Fer4_7"/>
    <property type="match status" value="1"/>
</dbReference>
<organism evidence="7 8">
    <name type="scientific">Rouxiella aceris</name>
    <dbReference type="NCBI Taxonomy" id="2703884"/>
    <lineage>
        <taxon>Bacteria</taxon>
        <taxon>Pseudomonadati</taxon>
        <taxon>Pseudomonadota</taxon>
        <taxon>Gammaproteobacteria</taxon>
        <taxon>Enterobacterales</taxon>
        <taxon>Yersiniaceae</taxon>
        <taxon>Rouxiella</taxon>
    </lineage>
</organism>
<evidence type="ECO:0000313" key="7">
    <source>
        <dbReference type="EMBL" id="NMP27114.1"/>
    </source>
</evidence>
<proteinExistence type="predicted"/>
<accession>A0A848MLP4</accession>
<dbReference type="InterPro" id="IPR057431">
    <property type="entry name" value="LdpA_Fe-S-bd"/>
</dbReference>
<sequence length="187" mass="20845">MRDARYYRAWMSVRTISRRALFRSLLQPGKQALLPAPTTQVWRRQVPRPPQAVVEPLFLQRCDGCGDCVQACAYGIIYLEQQKAQLQVDYADCNLCADCTRACSKDALDATLPMDTGLRPVISSQCLGRLDDGCRMCEIACPGSAIFFNQHHQPVVKNDQCTGCGKCKFVCYHGAITLTIKADFYPG</sequence>
<dbReference type="GO" id="GO:0051539">
    <property type="term" value="F:4 iron, 4 sulfur cluster binding"/>
    <property type="evidence" value="ECO:0007669"/>
    <property type="project" value="UniProtKB-KW"/>
</dbReference>
<evidence type="ECO:0000256" key="5">
    <source>
        <dbReference type="ARBA" id="ARBA00023014"/>
    </source>
</evidence>
<dbReference type="PANTHER" id="PTHR24960:SF79">
    <property type="entry name" value="PHOTOSYSTEM I IRON-SULFUR CENTER"/>
    <property type="match status" value="1"/>
</dbReference>
<keyword evidence="5" id="KW-0411">Iron-sulfur</keyword>
<dbReference type="PANTHER" id="PTHR24960">
    <property type="entry name" value="PHOTOSYSTEM I IRON-SULFUR CENTER-RELATED"/>
    <property type="match status" value="1"/>
</dbReference>
<protein>
    <submittedName>
        <fullName evidence="7">Ferredoxin-type protein NapF</fullName>
    </submittedName>
</protein>
<keyword evidence="2" id="KW-0479">Metal-binding</keyword>
<feature type="domain" description="4Fe-4S ferredoxin-type" evidence="6">
    <location>
        <begin position="84"/>
        <end position="113"/>
    </location>
</feature>
<feature type="domain" description="4Fe-4S ferredoxin-type" evidence="6">
    <location>
        <begin position="50"/>
        <end position="82"/>
    </location>
</feature>
<dbReference type="Gene3D" id="3.30.70.20">
    <property type="match status" value="2"/>
</dbReference>
<evidence type="ECO:0000256" key="1">
    <source>
        <dbReference type="ARBA" id="ARBA00022485"/>
    </source>
</evidence>
<dbReference type="InterPro" id="IPR004496">
    <property type="entry name" value="NapF"/>
</dbReference>
<dbReference type="SUPFAM" id="SSF54862">
    <property type="entry name" value="4Fe-4S ferredoxins"/>
    <property type="match status" value="1"/>
</dbReference>
<comment type="caution">
    <text evidence="7">The sequence shown here is derived from an EMBL/GenBank/DDBJ whole genome shotgun (WGS) entry which is preliminary data.</text>
</comment>
<evidence type="ECO:0000313" key="8">
    <source>
        <dbReference type="Proteomes" id="UP000585363"/>
    </source>
</evidence>